<evidence type="ECO:0008006" key="5">
    <source>
        <dbReference type="Google" id="ProtNLM"/>
    </source>
</evidence>
<dbReference type="AlphaFoldDB" id="A0A382A600"/>
<dbReference type="InterPro" id="IPR028896">
    <property type="entry name" value="GcvT/YgfZ/DmdA"/>
</dbReference>
<evidence type="ECO:0000313" key="4">
    <source>
        <dbReference type="EMBL" id="SVA96968.1"/>
    </source>
</evidence>
<dbReference type="InterPro" id="IPR006222">
    <property type="entry name" value="GCVT_N"/>
</dbReference>
<dbReference type="InterPro" id="IPR027266">
    <property type="entry name" value="TrmE/GcvT-like"/>
</dbReference>
<organism evidence="4">
    <name type="scientific">marine metagenome</name>
    <dbReference type="NCBI Taxonomy" id="408172"/>
    <lineage>
        <taxon>unclassified sequences</taxon>
        <taxon>metagenomes</taxon>
        <taxon>ecological metagenomes</taxon>
    </lineage>
</organism>
<accession>A0A382A600</accession>
<protein>
    <recommendedName>
        <fullName evidence="5">Aminomethyltransferase</fullName>
    </recommendedName>
</protein>
<dbReference type="Pfam" id="PF09347">
    <property type="entry name" value="DUF1989"/>
    <property type="match status" value="1"/>
</dbReference>
<sequence length="774" mass="85949">MELTNTSTSRLLEPGLRSFLPYGMERYQVPAMGTIVVTLTPEDSLTIRDPEGRQCGELVVFGEGGREDAESLGTKASKEASGLKSILSQKSVSANKVTAALKRGGLNIGKMKAVPLFSKDSLPDEEVTFRASRELTCVIASLGENMIVEEQNPPTDLVAFVQRANPENAPTPDLPEPLADPRLEIRIHNSTANAYEIKAGEYIQILDVAGRQCSDFQAFKTSQLDKGIECCIEMTNTRSLTMTSCPKPGLHSKFFDQEMQPLVEVIQDTVGQHDTFGLACAPKYYDDMGYFGHISCSENFNTNLEHYGVQAREGWPAINFFFNTGVDDHHAMYSDEPYSRPGDYILLKALTDIVCVSSACPDDTTSANGWNPTDIHVRIYPAKNLFSKAIATRMTPESDAKMTQETAFHPRTSKLTRNFVEYNGYWLPTCYTNGGAQEEYYACREKAVVMDLSPLRKFEILGPDAELLMQWVLTRNVRKLAVGQVVYSSMCYPHGGMMDDGTLLRISQDNFRWVGGSDYGGEWMRQQAKEKGYKVWVKSSTDQLHNIAVQGPKSRDILKKIIWTPEHQPKVEEVNWFRFTIGRIGDLNGVPVMISRTGYTGELGYEVWCHPNDAPAVWDAVWEEGQEHGLKPLGLDALDLVRIESGLVFASYEFSDQTDPFEAGVGFTVPLKTKEDDFVGKEALIRRKASPQKQLVGLELDGHEIGAHGDCVHTSGGRAQVGIITSGMRSPLLKKNIALCRMDVAHAELGTKVEVGKLDGHQKRIPAQVVKFPF</sequence>
<name>A0A382A600_9ZZZZ</name>
<evidence type="ECO:0000259" key="3">
    <source>
        <dbReference type="Pfam" id="PF09347"/>
    </source>
</evidence>
<dbReference type="PANTHER" id="PTHR43757">
    <property type="entry name" value="AMINOMETHYLTRANSFERASE"/>
    <property type="match status" value="1"/>
</dbReference>
<dbReference type="Pfam" id="PF08669">
    <property type="entry name" value="GCV_T_C"/>
    <property type="match status" value="1"/>
</dbReference>
<dbReference type="Gene3D" id="3.30.1360.120">
    <property type="entry name" value="Probable tRNA modification gtpase trme, domain 1"/>
    <property type="match status" value="1"/>
</dbReference>
<evidence type="ECO:0000259" key="2">
    <source>
        <dbReference type="Pfam" id="PF08669"/>
    </source>
</evidence>
<dbReference type="PANTHER" id="PTHR43757:SF2">
    <property type="entry name" value="AMINOMETHYLTRANSFERASE, MITOCHONDRIAL"/>
    <property type="match status" value="1"/>
</dbReference>
<dbReference type="SUPFAM" id="SSF101790">
    <property type="entry name" value="Aminomethyltransferase beta-barrel domain"/>
    <property type="match status" value="1"/>
</dbReference>
<gene>
    <name evidence="4" type="ORF">METZ01_LOCUS149822</name>
</gene>
<reference evidence="4" key="1">
    <citation type="submission" date="2018-05" db="EMBL/GenBank/DDBJ databases">
        <authorList>
            <person name="Lanie J.A."/>
            <person name="Ng W.-L."/>
            <person name="Kazmierczak K.M."/>
            <person name="Andrzejewski T.M."/>
            <person name="Davidsen T.M."/>
            <person name="Wayne K.J."/>
            <person name="Tettelin H."/>
            <person name="Glass J.I."/>
            <person name="Rusch D."/>
            <person name="Podicherti R."/>
            <person name="Tsui H.-C.T."/>
            <person name="Winkler M.E."/>
        </authorList>
    </citation>
    <scope>NUCLEOTIDE SEQUENCE</scope>
</reference>
<dbReference type="Pfam" id="PF01571">
    <property type="entry name" value="GCV_T"/>
    <property type="match status" value="1"/>
</dbReference>
<dbReference type="InterPro" id="IPR029043">
    <property type="entry name" value="GcvT/YgfZ_C"/>
</dbReference>
<proteinExistence type="predicted"/>
<dbReference type="SUPFAM" id="SSF103025">
    <property type="entry name" value="Folate-binding domain"/>
    <property type="match status" value="1"/>
</dbReference>
<feature type="domain" description="GCVT N-terminal" evidence="1">
    <location>
        <begin position="409"/>
        <end position="672"/>
    </location>
</feature>
<dbReference type="InterPro" id="IPR013977">
    <property type="entry name" value="GcvT_C"/>
</dbReference>
<dbReference type="EMBL" id="UINC01024056">
    <property type="protein sequence ID" value="SVA96968.1"/>
    <property type="molecule type" value="Genomic_DNA"/>
</dbReference>
<feature type="non-terminal residue" evidence="4">
    <location>
        <position position="774"/>
    </location>
</feature>
<dbReference type="InterPro" id="IPR018959">
    <property type="entry name" value="DUF1989"/>
</dbReference>
<evidence type="ECO:0000259" key="1">
    <source>
        <dbReference type="Pfam" id="PF01571"/>
    </source>
</evidence>
<dbReference type="GO" id="GO:0005829">
    <property type="term" value="C:cytosol"/>
    <property type="evidence" value="ECO:0007669"/>
    <property type="project" value="TreeGrafter"/>
</dbReference>
<feature type="domain" description="DUF1989" evidence="3">
    <location>
        <begin position="187"/>
        <end position="354"/>
    </location>
</feature>
<feature type="domain" description="Aminomethyltransferase C-terminal" evidence="2">
    <location>
        <begin position="693"/>
        <end position="774"/>
    </location>
</feature>